<name>A0A937CP00_9HYPH</name>
<dbReference type="Gene3D" id="3.10.450.50">
    <property type="match status" value="1"/>
</dbReference>
<reference evidence="2" key="1">
    <citation type="submission" date="2021-01" db="EMBL/GenBank/DDBJ databases">
        <title>Rhizobium sp. strain KVB221 16S ribosomal RNA gene Genome sequencing and assembly.</title>
        <authorList>
            <person name="Kang M."/>
        </authorList>
    </citation>
    <scope>NUCLEOTIDE SEQUENCE</scope>
    <source>
        <strain evidence="2">KVB221</strain>
    </source>
</reference>
<evidence type="ECO:0000313" key="3">
    <source>
        <dbReference type="Proteomes" id="UP000633219"/>
    </source>
</evidence>
<dbReference type="Proteomes" id="UP000633219">
    <property type="component" value="Unassembled WGS sequence"/>
</dbReference>
<sequence>MTVSDNAAAVLQIMKLKNSYMELCDLGYPPKPLGAMFVEDGVWTSPSFGTYVGRAEIERFFCETSSSIVFAAHLALNLIIDVAADGQSATGRWRILMPFTRSEGQGRVARWILGDYAEQYVLRDGEWMFARVDFFVNFDVAHEGTWAGLELVRPPD</sequence>
<organism evidence="2 3">
    <name type="scientific">Rhizobium setariae</name>
    <dbReference type="NCBI Taxonomy" id="2801340"/>
    <lineage>
        <taxon>Bacteria</taxon>
        <taxon>Pseudomonadati</taxon>
        <taxon>Pseudomonadota</taxon>
        <taxon>Alphaproteobacteria</taxon>
        <taxon>Hyphomicrobiales</taxon>
        <taxon>Rhizobiaceae</taxon>
        <taxon>Rhizobium/Agrobacterium group</taxon>
        <taxon>Rhizobium</taxon>
    </lineage>
</organism>
<gene>
    <name evidence="2" type="ORF">JJB09_20215</name>
</gene>
<evidence type="ECO:0000313" key="2">
    <source>
        <dbReference type="EMBL" id="MBL0374346.1"/>
    </source>
</evidence>
<dbReference type="RefSeq" id="WP_201662538.1">
    <property type="nucleotide sequence ID" value="NZ_JAEQNC010000012.1"/>
</dbReference>
<dbReference type="Pfam" id="PF13577">
    <property type="entry name" value="SnoaL_4"/>
    <property type="match status" value="1"/>
</dbReference>
<feature type="domain" description="SnoaL-like" evidence="1">
    <location>
        <begin position="8"/>
        <end position="132"/>
    </location>
</feature>
<comment type="caution">
    <text evidence="2">The sequence shown here is derived from an EMBL/GenBank/DDBJ whole genome shotgun (WGS) entry which is preliminary data.</text>
</comment>
<dbReference type="AlphaFoldDB" id="A0A937CP00"/>
<keyword evidence="3" id="KW-1185">Reference proteome</keyword>
<proteinExistence type="predicted"/>
<dbReference type="InterPro" id="IPR037401">
    <property type="entry name" value="SnoaL-like"/>
</dbReference>
<dbReference type="SUPFAM" id="SSF54427">
    <property type="entry name" value="NTF2-like"/>
    <property type="match status" value="1"/>
</dbReference>
<dbReference type="InterPro" id="IPR032710">
    <property type="entry name" value="NTF2-like_dom_sf"/>
</dbReference>
<accession>A0A937CP00</accession>
<dbReference type="EMBL" id="JAEQNC010000012">
    <property type="protein sequence ID" value="MBL0374346.1"/>
    <property type="molecule type" value="Genomic_DNA"/>
</dbReference>
<evidence type="ECO:0000259" key="1">
    <source>
        <dbReference type="Pfam" id="PF13577"/>
    </source>
</evidence>
<protein>
    <submittedName>
        <fullName evidence="2">Nuclear transport factor 2 family protein</fullName>
    </submittedName>
</protein>